<name>A0A5Q6RQS8_9ACTN</name>
<evidence type="ECO:0000313" key="2">
    <source>
        <dbReference type="Proteomes" id="UP000307768"/>
    </source>
</evidence>
<proteinExistence type="predicted"/>
<comment type="caution">
    <text evidence="1">The sequence shown here is derived from an EMBL/GenBank/DDBJ whole genome shotgun (WGS) entry which is preliminary data.</text>
</comment>
<dbReference type="Proteomes" id="UP000307768">
    <property type="component" value="Unassembled WGS sequence"/>
</dbReference>
<dbReference type="AlphaFoldDB" id="A0A5Q6RQS8"/>
<dbReference type="EMBL" id="VDFQ02000005">
    <property type="protein sequence ID" value="KAA1420379.1"/>
    <property type="molecule type" value="Genomic_DNA"/>
</dbReference>
<evidence type="ECO:0008006" key="3">
    <source>
        <dbReference type="Google" id="ProtNLM"/>
    </source>
</evidence>
<gene>
    <name evidence="1" type="ORF">FE697_015535</name>
</gene>
<dbReference type="RefSeq" id="WP_149770548.1">
    <property type="nucleotide sequence ID" value="NZ_VDFQ02000005.1"/>
</dbReference>
<protein>
    <recommendedName>
        <fullName evidence="3">DUF4287 domain-containing protein</fullName>
    </recommendedName>
</protein>
<sequence length="179" mass="18815">MRGSEESLVAATGESYDMWFARLDELGAAAGTDGPTWSHTRIAACLVDLGVDGWWAQHLAVAYEQARGLRSPGQRADGTFSASVSRTLDLEVPAAVARVVPAVADALALAPPELNPAAKNPSGRFRLDDGTIIVIGFSPRGEGRSVVSLEHARLGADADLDAVKARLRELLKGVDTPTA</sequence>
<evidence type="ECO:0000313" key="1">
    <source>
        <dbReference type="EMBL" id="KAA1420379.1"/>
    </source>
</evidence>
<organism evidence="1 2">
    <name type="scientific">Mumia zhuanghuii</name>
    <dbReference type="NCBI Taxonomy" id="2585211"/>
    <lineage>
        <taxon>Bacteria</taxon>
        <taxon>Bacillati</taxon>
        <taxon>Actinomycetota</taxon>
        <taxon>Actinomycetes</taxon>
        <taxon>Propionibacteriales</taxon>
        <taxon>Nocardioidaceae</taxon>
        <taxon>Mumia</taxon>
    </lineage>
</organism>
<dbReference type="OrthoDB" id="3837807at2"/>
<accession>A0A5Q6RQS8</accession>
<reference evidence="1 2" key="1">
    <citation type="submission" date="2019-09" db="EMBL/GenBank/DDBJ databases">
        <title>Mumia zhuanghuii sp. nov. isolated from the intestinal contents of plateau pika (Ochotona curzoniae) in the Qinghai-Tibet plateau of China.</title>
        <authorList>
            <person name="Tian Z."/>
        </authorList>
    </citation>
    <scope>NUCLEOTIDE SEQUENCE [LARGE SCALE GENOMIC DNA]</scope>
    <source>
        <strain evidence="2">350</strain>
    </source>
</reference>